<dbReference type="AlphaFoldDB" id="A0A9W6TID3"/>
<feature type="transmembrane region" description="Helical" evidence="1">
    <location>
        <begin position="204"/>
        <end position="223"/>
    </location>
</feature>
<dbReference type="Proteomes" id="UP001165083">
    <property type="component" value="Unassembled WGS sequence"/>
</dbReference>
<reference evidence="2" key="1">
    <citation type="submission" date="2023-04" db="EMBL/GenBank/DDBJ databases">
        <title>Phytophthora lilii NBRC 32176.</title>
        <authorList>
            <person name="Ichikawa N."/>
            <person name="Sato H."/>
            <person name="Tonouchi N."/>
        </authorList>
    </citation>
    <scope>NUCLEOTIDE SEQUENCE</scope>
    <source>
        <strain evidence="2">NBRC 32176</strain>
    </source>
</reference>
<proteinExistence type="predicted"/>
<keyword evidence="3" id="KW-1185">Reference proteome</keyword>
<sequence length="348" mass="39062">MELAPTTSSNTTRAWSKQVSRHLTVWGRKCYDAWFDLQLIHSGAKYSVERMFALEEYTRNASTFRVVFATISLPLLIVTLVLCQEIVPLQDPAEGWKSNYGFWVRVGLVGLAIAQAVANKVEPWLEVPSLSFRQTLTYGLLVGLGHIAVGIAVAELWIFPIPFFMLTMSSASTILIIVGLRAVVGARTIRQISSQKSLRRRMNLVSGLQAFMGTAYPAYQVLFSKANHTRYELPVLLLLPIFKLATKAILARAASHKEEMIPEQVIFTVDFFDAFYLATFMQNLSSTTLILVLVLDLSQTAIEIQELYQRIHNISRHIRKITSVMGDTDTNDLLTGLRLMCAGPNTFR</sequence>
<name>A0A9W6TID3_9STRA</name>
<evidence type="ECO:0000313" key="2">
    <source>
        <dbReference type="EMBL" id="GMF13204.1"/>
    </source>
</evidence>
<keyword evidence="1" id="KW-1133">Transmembrane helix</keyword>
<feature type="transmembrane region" description="Helical" evidence="1">
    <location>
        <begin position="138"/>
        <end position="158"/>
    </location>
</feature>
<evidence type="ECO:0000313" key="3">
    <source>
        <dbReference type="Proteomes" id="UP001165083"/>
    </source>
</evidence>
<organism evidence="2 3">
    <name type="scientific">Phytophthora lilii</name>
    <dbReference type="NCBI Taxonomy" id="2077276"/>
    <lineage>
        <taxon>Eukaryota</taxon>
        <taxon>Sar</taxon>
        <taxon>Stramenopiles</taxon>
        <taxon>Oomycota</taxon>
        <taxon>Peronosporomycetes</taxon>
        <taxon>Peronosporales</taxon>
        <taxon>Peronosporaceae</taxon>
        <taxon>Phytophthora</taxon>
    </lineage>
</organism>
<feature type="transmembrane region" description="Helical" evidence="1">
    <location>
        <begin position="100"/>
        <end position="118"/>
    </location>
</feature>
<keyword evidence="1" id="KW-0472">Membrane</keyword>
<feature type="transmembrane region" description="Helical" evidence="1">
    <location>
        <begin position="274"/>
        <end position="295"/>
    </location>
</feature>
<keyword evidence="1" id="KW-0812">Transmembrane</keyword>
<dbReference type="OrthoDB" id="124854at2759"/>
<accession>A0A9W6TID3</accession>
<gene>
    <name evidence="2" type="ORF">Plil01_000370300</name>
</gene>
<comment type="caution">
    <text evidence="2">The sequence shown here is derived from an EMBL/GenBank/DDBJ whole genome shotgun (WGS) entry which is preliminary data.</text>
</comment>
<feature type="transmembrane region" description="Helical" evidence="1">
    <location>
        <begin position="66"/>
        <end position="88"/>
    </location>
</feature>
<dbReference type="EMBL" id="BSXW01000147">
    <property type="protein sequence ID" value="GMF13204.1"/>
    <property type="molecule type" value="Genomic_DNA"/>
</dbReference>
<protein>
    <submittedName>
        <fullName evidence="2">Unnamed protein product</fullName>
    </submittedName>
</protein>
<evidence type="ECO:0000256" key="1">
    <source>
        <dbReference type="SAM" id="Phobius"/>
    </source>
</evidence>
<feature type="transmembrane region" description="Helical" evidence="1">
    <location>
        <begin position="164"/>
        <end position="184"/>
    </location>
</feature>